<keyword evidence="4 7" id="KW-0833">Ubl conjugation pathway</keyword>
<feature type="active site" description="Glycyl thioester intermediate" evidence="7">
    <location>
        <position position="466"/>
    </location>
</feature>
<name>A0A438CTE5_VITVI</name>
<keyword evidence="3" id="KW-0808">Transferase</keyword>
<evidence type="ECO:0000256" key="5">
    <source>
        <dbReference type="ARBA" id="ARBA00057703"/>
    </source>
</evidence>
<evidence type="ECO:0000256" key="6">
    <source>
        <dbReference type="ARBA" id="ARBA00061247"/>
    </source>
</evidence>
<reference evidence="9 10" key="1">
    <citation type="journal article" date="2018" name="PLoS Genet.">
        <title>Population sequencing reveals clonal diversity and ancestral inbreeding in the grapevine cultivar Chardonnay.</title>
        <authorList>
            <person name="Roach M.J."/>
            <person name="Johnson D.L."/>
            <person name="Bohlmann J."/>
            <person name="van Vuuren H.J."/>
            <person name="Jones S.J."/>
            <person name="Pretorius I.S."/>
            <person name="Schmidt S.A."/>
            <person name="Borneman A.R."/>
        </authorList>
    </citation>
    <scope>NUCLEOTIDE SEQUENCE [LARGE SCALE GENOMIC DNA]</scope>
    <source>
        <strain evidence="10">cv. Chardonnay</strain>
        <tissue evidence="9">Leaf</tissue>
    </source>
</reference>
<sequence>MFEGILVDIPFATFFLSKLKQNLRAPRLIPWGLEVNGKVNPLVALRGLELVTLGSKPKAGPTELHLRVVMMAFLVRMGIHDCFMNAKLPHASCLTCAVFSALYDTGISILLLFCMYSVALPSVGNFNENLLIENPLFCCQAQLLNDLPSLDPELYRHLIFLKVMSLHLSPTHFLCYSFCEYCSYYYFCTLILPIYCDLQHFEGDLSELELYFVIVNNEYGEQTEEELLPGGKNIRVTNENVITFIHLIANHRLNFQIRQQSTHFLRGFQQLIQRDWIEMFDEHELQLLISGSLDGLDVDDLRSNTNYAGGYHSAGHVAWAEGSNFNQGHVAVSQLLKLSVDFGRNTMSLRRSGKFSKVYLGKSDEVSKGSPLVIKGVTRSVLPLVYLIIPIEAYGKRKNQTQEKGKKTKKLSKTTITKEVYFRFVTGCSRGPLLGFKYLEPLFCIQRAAGSASEEALDRLPTSATCMNLLKLPPYRSKEQMATKLLYAINADAGFDLS</sequence>
<evidence type="ECO:0000256" key="3">
    <source>
        <dbReference type="ARBA" id="ARBA00022679"/>
    </source>
</evidence>
<dbReference type="PANTHER" id="PTHR45700">
    <property type="entry name" value="UBIQUITIN-PROTEIN LIGASE E3C"/>
    <property type="match status" value="1"/>
</dbReference>
<proteinExistence type="inferred from homology"/>
<dbReference type="Proteomes" id="UP000288805">
    <property type="component" value="Unassembled WGS sequence"/>
</dbReference>
<dbReference type="PANTHER" id="PTHR45700:SF6">
    <property type="entry name" value="E3 UBIQUITIN-PROTEIN LIGASE UPL6"/>
    <property type="match status" value="1"/>
</dbReference>
<evidence type="ECO:0000313" key="10">
    <source>
        <dbReference type="Proteomes" id="UP000288805"/>
    </source>
</evidence>
<dbReference type="GO" id="GO:0000209">
    <property type="term" value="P:protein polyubiquitination"/>
    <property type="evidence" value="ECO:0007669"/>
    <property type="project" value="InterPro"/>
</dbReference>
<feature type="domain" description="HECT" evidence="8">
    <location>
        <begin position="144"/>
        <end position="498"/>
    </location>
</feature>
<dbReference type="EC" id="2.3.2.26" evidence="2"/>
<dbReference type="Gene3D" id="3.90.1750.10">
    <property type="entry name" value="Hect, E3 ligase catalytic domains"/>
    <property type="match status" value="1"/>
</dbReference>
<dbReference type="SMART" id="SM00119">
    <property type="entry name" value="HECTc"/>
    <property type="match status" value="1"/>
</dbReference>
<dbReference type="AlphaFoldDB" id="A0A438CTE5"/>
<comment type="catalytic activity">
    <reaction evidence="1">
        <text>S-ubiquitinyl-[E2 ubiquitin-conjugating enzyme]-L-cysteine + [acceptor protein]-L-lysine = [E2 ubiquitin-conjugating enzyme]-L-cysteine + N(6)-ubiquitinyl-[acceptor protein]-L-lysine.</text>
        <dbReference type="EC" id="2.3.2.26"/>
    </reaction>
</comment>
<comment type="similarity">
    <text evidence="6">Belongs to the UPL family.</text>
</comment>
<dbReference type="InterPro" id="IPR044611">
    <property type="entry name" value="E3A/B/C-like"/>
</dbReference>
<dbReference type="SUPFAM" id="SSF56204">
    <property type="entry name" value="Hect, E3 ligase catalytic domain"/>
    <property type="match status" value="2"/>
</dbReference>
<dbReference type="EMBL" id="QGNW01002009">
    <property type="protein sequence ID" value="RVW26467.1"/>
    <property type="molecule type" value="Genomic_DNA"/>
</dbReference>
<evidence type="ECO:0000256" key="2">
    <source>
        <dbReference type="ARBA" id="ARBA00012485"/>
    </source>
</evidence>
<evidence type="ECO:0000256" key="1">
    <source>
        <dbReference type="ARBA" id="ARBA00000885"/>
    </source>
</evidence>
<dbReference type="InterPro" id="IPR035983">
    <property type="entry name" value="Hect_E3_ubiquitin_ligase"/>
</dbReference>
<dbReference type="Gene3D" id="3.30.2410.10">
    <property type="entry name" value="Hect, E3 ligase catalytic domain"/>
    <property type="match status" value="1"/>
</dbReference>
<comment type="function">
    <text evidence="5">Probable E3 ubiquitin-protein ligase which mediates ubiquitination and subsequent proteasomal degradation of target proteins.</text>
</comment>
<dbReference type="InterPro" id="IPR000569">
    <property type="entry name" value="HECT_dom"/>
</dbReference>
<evidence type="ECO:0000313" key="9">
    <source>
        <dbReference type="EMBL" id="RVW26467.1"/>
    </source>
</evidence>
<dbReference type="GO" id="GO:0061630">
    <property type="term" value="F:ubiquitin protein ligase activity"/>
    <property type="evidence" value="ECO:0007669"/>
    <property type="project" value="UniProtKB-EC"/>
</dbReference>
<gene>
    <name evidence="9" type="primary">UPL6_3</name>
    <name evidence="9" type="ORF">CK203_093935</name>
</gene>
<accession>A0A438CTE5</accession>
<dbReference type="PROSITE" id="PS50237">
    <property type="entry name" value="HECT"/>
    <property type="match status" value="1"/>
</dbReference>
<dbReference type="FunFam" id="3.30.2160.10:FF:000002">
    <property type="entry name" value="Putative Ubiquitin-protein ligase E3C"/>
    <property type="match status" value="1"/>
</dbReference>
<organism evidence="9 10">
    <name type="scientific">Vitis vinifera</name>
    <name type="common">Grape</name>
    <dbReference type="NCBI Taxonomy" id="29760"/>
    <lineage>
        <taxon>Eukaryota</taxon>
        <taxon>Viridiplantae</taxon>
        <taxon>Streptophyta</taxon>
        <taxon>Embryophyta</taxon>
        <taxon>Tracheophyta</taxon>
        <taxon>Spermatophyta</taxon>
        <taxon>Magnoliopsida</taxon>
        <taxon>eudicotyledons</taxon>
        <taxon>Gunneridae</taxon>
        <taxon>Pentapetalae</taxon>
        <taxon>rosids</taxon>
        <taxon>Vitales</taxon>
        <taxon>Vitaceae</taxon>
        <taxon>Viteae</taxon>
        <taxon>Vitis</taxon>
    </lineage>
</organism>
<evidence type="ECO:0000256" key="4">
    <source>
        <dbReference type="ARBA" id="ARBA00022786"/>
    </source>
</evidence>
<evidence type="ECO:0000259" key="8">
    <source>
        <dbReference type="PROSITE" id="PS50237"/>
    </source>
</evidence>
<evidence type="ECO:0000256" key="7">
    <source>
        <dbReference type="PROSITE-ProRule" id="PRU00104"/>
    </source>
</evidence>
<dbReference type="Pfam" id="PF00632">
    <property type="entry name" value="HECT"/>
    <property type="match status" value="2"/>
</dbReference>
<protein>
    <recommendedName>
        <fullName evidence="2">HECT-type E3 ubiquitin transferase</fullName>
        <ecNumber evidence="2">2.3.2.26</ecNumber>
    </recommendedName>
</protein>
<comment type="caution">
    <text evidence="9">The sequence shown here is derived from an EMBL/GenBank/DDBJ whole genome shotgun (WGS) entry which is preliminary data.</text>
</comment>
<dbReference type="Gene3D" id="3.30.2160.10">
    <property type="entry name" value="Hect, E3 ligase catalytic domain"/>
    <property type="match status" value="1"/>
</dbReference>